<organism evidence="1">
    <name type="scientific">Erwinia amylovora ATCC BAA-2158</name>
    <dbReference type="NCBI Taxonomy" id="889211"/>
    <lineage>
        <taxon>Bacteria</taxon>
        <taxon>Pseudomonadati</taxon>
        <taxon>Pseudomonadota</taxon>
        <taxon>Gammaproteobacteria</taxon>
        <taxon>Enterobacterales</taxon>
        <taxon>Erwiniaceae</taxon>
        <taxon>Erwinia</taxon>
    </lineage>
</organism>
<evidence type="ECO:0000313" key="1">
    <source>
        <dbReference type="EMBL" id="CBX79417.1"/>
    </source>
</evidence>
<gene>
    <name evidence="1" type="ORF">EAIL5_0597</name>
</gene>
<name>E5B1R6_ERWAM</name>
<sequence length="111" mass="12805">MLNMAEWWICLVMPPDEVEQIARFKTLTDEQKTMLLSASKLPRKYTEGVILSRKVQALFRAVPPSLYLALGMTEKEEKAERRSIMNELHCSELEAAFHVARRLDESRGIVI</sequence>
<dbReference type="AlphaFoldDB" id="E5B1R6"/>
<proteinExistence type="predicted"/>
<accession>E5B1R6</accession>
<dbReference type="EMBL" id="FR719186">
    <property type="protein sequence ID" value="CBX79417.1"/>
    <property type="molecule type" value="Genomic_DNA"/>
</dbReference>
<reference evidence="1" key="1">
    <citation type="journal article" date="2011" name="J. Bacteriol.">
        <title>Genome Sequence of an Erwinia amylovora Strain with Pathogenicity Restricted to Rubus Plants.</title>
        <authorList>
            <person name="Powney R."/>
            <person name="Smits T.H."/>
            <person name="Sawbridge T."/>
            <person name="Frey B."/>
            <person name="Blom J."/>
            <person name="Frey J.E."/>
            <person name="Plummer K.M."/>
            <person name="Beer S.V."/>
            <person name="Luck J."/>
            <person name="Duffy B."/>
            <person name="Rodoni B."/>
        </authorList>
    </citation>
    <scope>NUCLEOTIDE SEQUENCE</scope>
    <source>
        <strain evidence="1">ATCC BAA-2158</strain>
    </source>
</reference>
<protein>
    <submittedName>
        <fullName evidence="1">Uncharacterized protein</fullName>
    </submittedName>
</protein>